<feature type="domain" description="Non-reducing end beta-L-arabinofuranosidase-like GH127 catalytic" evidence="1">
    <location>
        <begin position="22"/>
        <end position="431"/>
    </location>
</feature>
<evidence type="ECO:0000313" key="5">
    <source>
        <dbReference type="Proteomes" id="UP000070501"/>
    </source>
</evidence>
<dbReference type="Pfam" id="PF20737">
    <property type="entry name" value="Glyco_hydro127C"/>
    <property type="match status" value="1"/>
</dbReference>
<organism evidence="4 5">
    <name type="scientific">Microdochium bolleyi</name>
    <dbReference type="NCBI Taxonomy" id="196109"/>
    <lineage>
        <taxon>Eukaryota</taxon>
        <taxon>Fungi</taxon>
        <taxon>Dikarya</taxon>
        <taxon>Ascomycota</taxon>
        <taxon>Pezizomycotina</taxon>
        <taxon>Sordariomycetes</taxon>
        <taxon>Xylariomycetidae</taxon>
        <taxon>Xylariales</taxon>
        <taxon>Microdochiaceae</taxon>
        <taxon>Microdochium</taxon>
    </lineage>
</organism>
<dbReference type="InterPro" id="IPR012878">
    <property type="entry name" value="Beta-AFase-like_GH127_cat"/>
</dbReference>
<dbReference type="PANTHER" id="PTHR43465:SF2">
    <property type="entry name" value="DUF1680 DOMAIN PROTEIN (AFU_ORTHOLOGUE AFUA_1G08910)"/>
    <property type="match status" value="1"/>
</dbReference>
<name>A0A136J4F7_9PEZI</name>
<dbReference type="OrthoDB" id="654211at2759"/>
<dbReference type="InParanoid" id="A0A136J4F7"/>
<feature type="domain" description="Non-reducing end beta-L-arabinofuranosidase-like GH127 C-terminal" evidence="3">
    <location>
        <begin position="552"/>
        <end position="680"/>
    </location>
</feature>
<gene>
    <name evidence="4" type="ORF">Micbo1qcDRAFT_195006</name>
</gene>
<dbReference type="Pfam" id="PF20736">
    <property type="entry name" value="Glyco_hydro127M"/>
    <property type="match status" value="1"/>
</dbReference>
<dbReference type="Pfam" id="PF07944">
    <property type="entry name" value="Beta-AFase-like_GH127_cat"/>
    <property type="match status" value="1"/>
</dbReference>
<evidence type="ECO:0000313" key="4">
    <source>
        <dbReference type="EMBL" id="KXJ92052.1"/>
    </source>
</evidence>
<sequence>MSDHPQTLFHETTFTAPSLLQSRRETFHAVGVKAQLAQLRKTGRYDCFNLKWQPGIYDDLSRWPCPPPVYWDSDVAKWIEGACYLLLDRYDAEVDAAVREIVEMIRGAQGEDGYLNLYFTVIEPEKRWSNLRDQHELYNAGHMVEAALAHAKYYKNDLFLGPILKYVKLIRSVFGPEDGRRHGYPGHPETELALLRLYAVTGDQAAYELGRYFIEERGNPTGQEGKHYYDWEADERGDSPWKRPNSYVHAYDHFYNQSHKPILEQDTVEGHAVRAMYLYTGVADLLCLDSSKPFDKKTAYFEALQKLWDNMVDRKMYLTGGIGAMLNWEGFGIDYFLPLGTDDGGCYNETCASIGVMMLAERLLHLDLDSRYGDVMELCLYNTVMGAMGLEGNSFTYVNQLASSDKDPDRRESWFETSCCPPNLMRLFGSLGGYLWDYGSSDSNKAFVNVHLYTTAEVCFETEDGVKVKLEQKSDWPRDGKASFHLEAPSGIETTVRLRWPSWSSRYEVTPKSDDEFECVKGYIVFPPSYTSKHADFAIEFDGFTPRQVYPHPYTNQHIVALARGPVVYCVEDVDNAWEKDHFRDTGLVRTGEVREHSRSLPVPSLSGDSSVQELEYVELRADGWTRQASKRREPRNTRGQNSIVQAYAAEEAGGGQPVDLVFLPYYLRANRGGRGMMRVALLRE</sequence>
<reference evidence="5" key="1">
    <citation type="submission" date="2016-02" db="EMBL/GenBank/DDBJ databases">
        <title>Draft genome sequence of Microdochium bolleyi, a fungal endophyte of beachgrass.</title>
        <authorList>
            <consortium name="DOE Joint Genome Institute"/>
            <person name="David A.S."/>
            <person name="May G."/>
            <person name="Haridas S."/>
            <person name="Lim J."/>
            <person name="Wang M."/>
            <person name="Labutti K."/>
            <person name="Lipzen A."/>
            <person name="Barry K."/>
            <person name="Grigoriev I.V."/>
        </authorList>
    </citation>
    <scope>NUCLEOTIDE SEQUENCE [LARGE SCALE GENOMIC DNA]</scope>
    <source>
        <strain evidence="5">J235TASD1</strain>
    </source>
</reference>
<dbReference type="EMBL" id="KQ964249">
    <property type="protein sequence ID" value="KXJ92052.1"/>
    <property type="molecule type" value="Genomic_DNA"/>
</dbReference>
<dbReference type="SUPFAM" id="SSF48208">
    <property type="entry name" value="Six-hairpin glycosidases"/>
    <property type="match status" value="1"/>
</dbReference>
<dbReference type="AlphaFoldDB" id="A0A136J4F7"/>
<evidence type="ECO:0008006" key="6">
    <source>
        <dbReference type="Google" id="ProtNLM"/>
    </source>
</evidence>
<dbReference type="InterPro" id="IPR049174">
    <property type="entry name" value="Beta-AFase-like"/>
</dbReference>
<accession>A0A136J4F7</accession>
<keyword evidence="5" id="KW-1185">Reference proteome</keyword>
<protein>
    <recommendedName>
        <fullName evidence="6">Six-hairpin glycosidase-like protein</fullName>
    </recommendedName>
</protein>
<evidence type="ECO:0000259" key="1">
    <source>
        <dbReference type="Pfam" id="PF07944"/>
    </source>
</evidence>
<dbReference type="InterPro" id="IPR049049">
    <property type="entry name" value="Beta-AFase-like_GH127_C"/>
</dbReference>
<dbReference type="STRING" id="196109.A0A136J4F7"/>
<proteinExistence type="predicted"/>
<feature type="domain" description="Non-reducing end beta-L-arabinofuranosidase-like GH127 middle" evidence="2">
    <location>
        <begin position="448"/>
        <end position="510"/>
    </location>
</feature>
<dbReference type="PANTHER" id="PTHR43465">
    <property type="entry name" value="DUF1680 DOMAIN PROTEIN (AFU_ORTHOLOGUE AFUA_1G08910)"/>
    <property type="match status" value="1"/>
</dbReference>
<dbReference type="Proteomes" id="UP000070501">
    <property type="component" value="Unassembled WGS sequence"/>
</dbReference>
<evidence type="ECO:0000259" key="2">
    <source>
        <dbReference type="Pfam" id="PF20736"/>
    </source>
</evidence>
<dbReference type="InterPro" id="IPR049046">
    <property type="entry name" value="Beta-AFase-like_GH127_middle"/>
</dbReference>
<evidence type="ECO:0000259" key="3">
    <source>
        <dbReference type="Pfam" id="PF20737"/>
    </source>
</evidence>
<dbReference type="GO" id="GO:0005975">
    <property type="term" value="P:carbohydrate metabolic process"/>
    <property type="evidence" value="ECO:0007669"/>
    <property type="project" value="InterPro"/>
</dbReference>
<dbReference type="InterPro" id="IPR008928">
    <property type="entry name" value="6-hairpin_glycosidase_sf"/>
</dbReference>